<protein>
    <submittedName>
        <fullName evidence="1">Squalene--hopene cyclase</fullName>
        <ecNumber evidence="1">5.4.99.17</ecNumber>
    </submittedName>
</protein>
<dbReference type="Proteomes" id="UP001168096">
    <property type="component" value="Unassembled WGS sequence"/>
</dbReference>
<proteinExistence type="predicted"/>
<gene>
    <name evidence="1" type="primary">shc</name>
    <name evidence="1" type="ORF">QPK29_001640</name>
</gene>
<accession>A0ACC7M3D5</accession>
<organism evidence="1 2">
    <name type="scientific">Massilia orientalis</name>
    <dbReference type="NCBI Taxonomy" id="3050128"/>
    <lineage>
        <taxon>Bacteria</taxon>
        <taxon>Pseudomonadati</taxon>
        <taxon>Pseudomonadota</taxon>
        <taxon>Betaproteobacteria</taxon>
        <taxon>Burkholderiales</taxon>
        <taxon>Oxalobacteraceae</taxon>
        <taxon>Telluria group</taxon>
        <taxon>Massilia</taxon>
    </lineage>
</organism>
<reference evidence="1" key="1">
    <citation type="submission" date="2024-11" db="EMBL/GenBank/DDBJ databases">
        <title>Description of Massilia orientalis sp. nov., isolated from rhizosphere soil of Ageratina adenophora.</title>
        <authorList>
            <person name="Wang Y."/>
        </authorList>
    </citation>
    <scope>NUCLEOTIDE SEQUENCE</scope>
    <source>
        <strain evidence="1">YIM B02787</strain>
    </source>
</reference>
<evidence type="ECO:0000313" key="1">
    <source>
        <dbReference type="EMBL" id="MFJ1466399.1"/>
    </source>
</evidence>
<name>A0ACC7M3D5_9BURK</name>
<keyword evidence="1" id="KW-0413">Isomerase</keyword>
<comment type="caution">
    <text evidence="1">The sequence shown here is derived from an EMBL/GenBank/DDBJ whole genome shotgun (WGS) entry which is preliminary data.</text>
</comment>
<sequence length="670" mass="73812">MRYSSFRSMAQAGAVEAERTLTRRARLEPAIDAALAAVLADQRDDGHWVYELEADVTIPAEYVLMVHYLGETPDTALERKIGTYLRRRQGDHGGWPLFHGGAFDPSASVKAYFALKMIGDPPDAPHMARGRSAILDHGGAERSNVFTRMLLALFGEVPWSAVPVMPVEIALLPRWAPFHLSKVSYWTRTVLTPLLVLGALRPRARNPRAVGVPELFLAPPDGLGLAPRAPHQDRMWFALFRALESLMRLLAPRLPARLRRRALEQAAAFVRARLNGEHGLGAIFPAMVNAVQMLDVLGLAPDAPESSAARRAIDRLLVDHGAEAYCQPCLSPVWDTALMCHALLETGTPRALDAARRGLDWLLPLQILDQPGDWAARRPDVRPGGWAFQYENACYPDVDDTAVVAMAMHRAAHLEPRPLPDRYADAVARAREWIVGMQGRRGGWGAFEADNTHDYLNHIPFADHGALLDPPTADVSARCLSMLAQLEPGACARRRSPAARALGWLLRRQEANGSWYGRWGVNYVYGTWCALCALAAAGLPPEAPPVARAARWLAYVQNPDGGWGEGGDSYRLDHTGHAWAPSTASQTAWALLGLMAAGAVETRAVTRGIAWLVDHQRADGLWDEPQHTATGFPRVFYLRYHGYARYFPLWALARYRNLRAGGSGRVAFGM</sequence>
<dbReference type="EC" id="5.4.99.17" evidence="1"/>
<dbReference type="EMBL" id="JASNRB020000001">
    <property type="protein sequence ID" value="MFJ1466399.1"/>
    <property type="molecule type" value="Genomic_DNA"/>
</dbReference>
<keyword evidence="2" id="KW-1185">Reference proteome</keyword>
<evidence type="ECO:0000313" key="2">
    <source>
        <dbReference type="Proteomes" id="UP001168096"/>
    </source>
</evidence>